<evidence type="ECO:0000313" key="1">
    <source>
        <dbReference type="EMBL" id="MDR4124785.1"/>
    </source>
</evidence>
<gene>
    <name evidence="1" type="ORF">Q8947_02150</name>
</gene>
<dbReference type="EMBL" id="JAUZQE010000003">
    <property type="protein sequence ID" value="MDR4124785.1"/>
    <property type="molecule type" value="Genomic_DNA"/>
</dbReference>
<sequence length="59" mass="6539">MRFLFLLILLVNVAVLAYGQGFMGTPPSEEGRTPRQLLERNQHIVEFGQPRLAEAQAGG</sequence>
<dbReference type="RefSeq" id="WP_165276963.1">
    <property type="nucleotide sequence ID" value="NZ_JAUZQE010000003.1"/>
</dbReference>
<reference evidence="1 2" key="1">
    <citation type="submission" date="2023-08" db="EMBL/GenBank/DDBJ databases">
        <title>Alcaligenaceae gen. nov., a novel taxon isolated from the sludge of Yixing Pesticide Factory.</title>
        <authorList>
            <person name="Ruan L."/>
        </authorList>
    </citation>
    <scope>NUCLEOTIDE SEQUENCE [LARGE SCALE GENOMIC DNA]</scope>
    <source>
        <strain evidence="1 2">LG-2</strain>
    </source>
</reference>
<evidence type="ECO:0000313" key="2">
    <source>
        <dbReference type="Proteomes" id="UP001232156"/>
    </source>
</evidence>
<name>A0ABU1D311_9BURK</name>
<protein>
    <submittedName>
        <fullName evidence="1">Uncharacterized protein</fullName>
    </submittedName>
</protein>
<keyword evidence="2" id="KW-1185">Reference proteome</keyword>
<organism evidence="1 2">
    <name type="scientific">Yanghanlia caeni</name>
    <dbReference type="NCBI Taxonomy" id="3064283"/>
    <lineage>
        <taxon>Bacteria</taxon>
        <taxon>Pseudomonadati</taxon>
        <taxon>Pseudomonadota</taxon>
        <taxon>Betaproteobacteria</taxon>
        <taxon>Burkholderiales</taxon>
        <taxon>Alcaligenaceae</taxon>
        <taxon>Yanghanlia</taxon>
    </lineage>
</organism>
<accession>A0ABU1D311</accession>
<dbReference type="Proteomes" id="UP001232156">
    <property type="component" value="Unassembled WGS sequence"/>
</dbReference>
<proteinExistence type="predicted"/>
<comment type="caution">
    <text evidence="1">The sequence shown here is derived from an EMBL/GenBank/DDBJ whole genome shotgun (WGS) entry which is preliminary data.</text>
</comment>